<dbReference type="PROSITE" id="PS00076">
    <property type="entry name" value="PYRIDINE_REDOX_1"/>
    <property type="match status" value="1"/>
</dbReference>
<dbReference type="InterPro" id="IPR036188">
    <property type="entry name" value="FAD/NAD-bd_sf"/>
</dbReference>
<feature type="active site" description="Proton acceptor" evidence="11">
    <location>
        <position position="448"/>
    </location>
</feature>
<evidence type="ECO:0000256" key="9">
    <source>
        <dbReference type="ARBA" id="ARBA00023284"/>
    </source>
</evidence>
<dbReference type="OrthoDB" id="9800167at2"/>
<keyword evidence="5 12" id="KW-0274">FAD</keyword>
<proteinExistence type="inferred from homology"/>
<dbReference type="PIRSF" id="PIRSF000350">
    <property type="entry name" value="Mercury_reductase_MerA"/>
    <property type="match status" value="1"/>
</dbReference>
<organism evidence="17 18">
    <name type="scientific">Buchnera aphidicola</name>
    <name type="common">Cinara strobi</name>
    <dbReference type="NCBI Taxonomy" id="1921549"/>
    <lineage>
        <taxon>Bacteria</taxon>
        <taxon>Pseudomonadati</taxon>
        <taxon>Pseudomonadota</taxon>
        <taxon>Gammaproteobacteria</taxon>
        <taxon>Enterobacterales</taxon>
        <taxon>Erwiniaceae</taxon>
        <taxon>Buchnera</taxon>
    </lineage>
</organism>
<evidence type="ECO:0000256" key="3">
    <source>
        <dbReference type="ARBA" id="ARBA00016961"/>
    </source>
</evidence>
<feature type="binding site" evidence="12">
    <location>
        <begin position="321"/>
        <end position="324"/>
    </location>
    <ligand>
        <name>FAD</name>
        <dbReference type="ChEBI" id="CHEBI:57692"/>
    </ligand>
</feature>
<gene>
    <name evidence="17" type="primary">lpdA</name>
    <name evidence="17" type="ORF">BUCINSTRO3249_0140</name>
</gene>
<evidence type="ECO:0000256" key="11">
    <source>
        <dbReference type="PIRSR" id="PIRSR000350-2"/>
    </source>
</evidence>
<dbReference type="Proteomes" id="UP000271849">
    <property type="component" value="Chromosome"/>
</dbReference>
<dbReference type="STRING" id="1921549.GCA_900128825_00140"/>
<feature type="binding site" evidence="12">
    <location>
        <position position="274"/>
    </location>
    <ligand>
        <name>NAD(+)</name>
        <dbReference type="ChEBI" id="CHEBI:57540"/>
    </ligand>
</feature>
<keyword evidence="6 14" id="KW-0560">Oxidoreductase</keyword>
<keyword evidence="7 12" id="KW-0520">NAD</keyword>
<dbReference type="AlphaFoldDB" id="A0A3B1E9F0"/>
<dbReference type="PANTHER" id="PTHR22912">
    <property type="entry name" value="DISULFIDE OXIDOREDUCTASE"/>
    <property type="match status" value="1"/>
</dbReference>
<dbReference type="InterPro" id="IPR050151">
    <property type="entry name" value="Class-I_Pyr_Nuc-Dis_Oxidored"/>
</dbReference>
<dbReference type="InterPro" id="IPR023753">
    <property type="entry name" value="FAD/NAD-binding_dom"/>
</dbReference>
<evidence type="ECO:0000256" key="1">
    <source>
        <dbReference type="ARBA" id="ARBA00007532"/>
    </source>
</evidence>
<evidence type="ECO:0000313" key="18">
    <source>
        <dbReference type="Proteomes" id="UP000271849"/>
    </source>
</evidence>
<evidence type="ECO:0000256" key="4">
    <source>
        <dbReference type="ARBA" id="ARBA00022630"/>
    </source>
</evidence>
<dbReference type="PANTHER" id="PTHR22912:SF160">
    <property type="entry name" value="DIHYDROLIPOYL DEHYDROGENASE"/>
    <property type="match status" value="1"/>
</dbReference>
<comment type="cofactor">
    <cofactor evidence="12 14">
        <name>FAD</name>
        <dbReference type="ChEBI" id="CHEBI:57692"/>
    </cofactor>
    <text evidence="12 14">Binds 1 FAD per subunit.</text>
</comment>
<dbReference type="InterPro" id="IPR004099">
    <property type="entry name" value="Pyr_nucl-diS_OxRdtase_dimer"/>
</dbReference>
<dbReference type="RefSeq" id="WP_158349026.1">
    <property type="nucleotide sequence ID" value="NZ_LR025085.1"/>
</dbReference>
<evidence type="ECO:0000259" key="16">
    <source>
        <dbReference type="Pfam" id="PF07992"/>
    </source>
</evidence>
<dbReference type="PRINTS" id="PR00368">
    <property type="entry name" value="FADPNR"/>
</dbReference>
<comment type="similarity">
    <text evidence="1 14">Belongs to the class-I pyridine nucleotide-disulfide oxidoreductase family.</text>
</comment>
<dbReference type="GO" id="GO:0006103">
    <property type="term" value="P:2-oxoglutarate metabolic process"/>
    <property type="evidence" value="ECO:0007669"/>
    <property type="project" value="TreeGrafter"/>
</dbReference>
<evidence type="ECO:0000256" key="14">
    <source>
        <dbReference type="RuleBase" id="RU003692"/>
    </source>
</evidence>
<reference evidence="18" key="1">
    <citation type="submission" date="2018-09" db="EMBL/GenBank/DDBJ databases">
        <authorList>
            <person name="Manzano-Marin A."/>
            <person name="Manzano-Marin A."/>
        </authorList>
    </citation>
    <scope>NUCLEOTIDE SEQUENCE [LARGE SCALE GENOMIC DNA]</scope>
    <source>
        <strain evidence="18">BuCistrobi</strain>
    </source>
</reference>
<evidence type="ECO:0000256" key="2">
    <source>
        <dbReference type="ARBA" id="ARBA00012608"/>
    </source>
</evidence>
<feature type="domain" description="FAD/NAD(P)-binding" evidence="16">
    <location>
        <begin position="8"/>
        <end position="328"/>
    </location>
</feature>
<evidence type="ECO:0000256" key="8">
    <source>
        <dbReference type="ARBA" id="ARBA00023157"/>
    </source>
</evidence>
<feature type="binding site" evidence="12">
    <location>
        <begin position="183"/>
        <end position="190"/>
    </location>
    <ligand>
        <name>NAD(+)</name>
        <dbReference type="ChEBI" id="CHEBI:57540"/>
    </ligand>
</feature>
<dbReference type="PRINTS" id="PR00411">
    <property type="entry name" value="PNDRDTASEI"/>
</dbReference>
<dbReference type="GO" id="GO:0006979">
    <property type="term" value="P:response to oxidative stress"/>
    <property type="evidence" value="ECO:0007669"/>
    <property type="project" value="UniProtKB-ARBA"/>
</dbReference>
<sequence length="473" mass="51757">MKKDININVVVIGGGPAGYSAAFRCSDLGLSTLIVEKYGVLGGTCLNVGCIPSKSLLHLASLIREIQDFSRYNINLGNTKKLDILKVMNWKENIVSNLVHGLKCMAKSRQVKILQGMAKFINKNLLEVTHNDSIYNIQFNYAIIATGSKSIKYPGISYEDNRILDSTKALNLSRIPKNFLIIGAGIIGLEMATIYSSFGSSVDIIDSSKIFFPSMDRDISNFFLDKTKQYFSIKLDTSLIKLNSTPTGVSVRIKNNNDSSVYDQIYENVLISIGRRANTDSLNLSAIGIEQDSLGFIKSDNQMRTNVSNIFAIGDVVGQPMLAHKGIHESHIAAEVISGKSHFFEPIVIPCVAYCDPEIAWTGMMEDQAKNSGISCRSVTVPWKFLGKAISSNCFDRGITKLIVDTNSNRIIGGVIVGKHAGEMLSQISLSIEMGCDIDDLALTIHAHPTLSESLHIAAQLFNGTTTDMINNK</sequence>
<dbReference type="Pfam" id="PF02852">
    <property type="entry name" value="Pyr_redox_dim"/>
    <property type="match status" value="1"/>
</dbReference>
<accession>A0A3B1E9F0</accession>
<feature type="binding site" evidence="12">
    <location>
        <position position="315"/>
    </location>
    <ligand>
        <name>FAD</name>
        <dbReference type="ChEBI" id="CHEBI:57692"/>
    </ligand>
</feature>
<protein>
    <recommendedName>
        <fullName evidence="3 14">Dihydrolipoyl dehydrogenase</fullName>
        <ecNumber evidence="2 14">1.8.1.4</ecNumber>
    </recommendedName>
</protein>
<evidence type="ECO:0000259" key="15">
    <source>
        <dbReference type="Pfam" id="PF02852"/>
    </source>
</evidence>
<dbReference type="Gene3D" id="3.50.50.60">
    <property type="entry name" value="FAD/NAD(P)-binding domain"/>
    <property type="match status" value="2"/>
</dbReference>
<dbReference type="EMBL" id="LR025085">
    <property type="protein sequence ID" value="VAX76439.1"/>
    <property type="molecule type" value="Genomic_DNA"/>
</dbReference>
<keyword evidence="4 14" id="KW-0285">Flavoprotein</keyword>
<evidence type="ECO:0000256" key="13">
    <source>
        <dbReference type="PIRSR" id="PIRSR000350-4"/>
    </source>
</evidence>
<dbReference type="SUPFAM" id="SSF55424">
    <property type="entry name" value="FAD/NAD-linked reductases, dimerisation (C-terminal) domain"/>
    <property type="match status" value="1"/>
</dbReference>
<comment type="miscellaneous">
    <text evidence="14">The active site is a redox-active disulfide bond.</text>
</comment>
<dbReference type="SUPFAM" id="SSF51905">
    <property type="entry name" value="FAD/NAD(P)-binding domain"/>
    <property type="match status" value="1"/>
</dbReference>
<dbReference type="FunFam" id="3.30.390.30:FF:000001">
    <property type="entry name" value="Dihydrolipoyl dehydrogenase"/>
    <property type="match status" value="1"/>
</dbReference>
<evidence type="ECO:0000256" key="12">
    <source>
        <dbReference type="PIRSR" id="PIRSR000350-3"/>
    </source>
</evidence>
<evidence type="ECO:0000313" key="17">
    <source>
        <dbReference type="EMBL" id="VAX76439.1"/>
    </source>
</evidence>
<keyword evidence="12" id="KW-0547">Nucleotide-binding</keyword>
<keyword evidence="9 14" id="KW-0676">Redox-active center</keyword>
<evidence type="ECO:0000256" key="10">
    <source>
        <dbReference type="ARBA" id="ARBA00049187"/>
    </source>
</evidence>
<dbReference type="EC" id="1.8.1.4" evidence="2 14"/>
<feature type="disulfide bond" description="Redox-active" evidence="13">
    <location>
        <begin position="45"/>
        <end position="50"/>
    </location>
</feature>
<evidence type="ECO:0000256" key="6">
    <source>
        <dbReference type="ARBA" id="ARBA00023002"/>
    </source>
</evidence>
<dbReference type="InterPro" id="IPR001100">
    <property type="entry name" value="Pyr_nuc-diS_OxRdtase"/>
</dbReference>
<dbReference type="InterPro" id="IPR006258">
    <property type="entry name" value="Lipoamide_DH"/>
</dbReference>
<evidence type="ECO:0000256" key="7">
    <source>
        <dbReference type="ARBA" id="ARBA00023027"/>
    </source>
</evidence>
<feature type="binding site" evidence="12">
    <location>
        <position position="54"/>
    </location>
    <ligand>
        <name>FAD</name>
        <dbReference type="ChEBI" id="CHEBI:57692"/>
    </ligand>
</feature>
<dbReference type="Gene3D" id="3.30.390.30">
    <property type="match status" value="1"/>
</dbReference>
<comment type="catalytic activity">
    <reaction evidence="10 14">
        <text>N(6)-[(R)-dihydrolipoyl]-L-lysyl-[protein] + NAD(+) = N(6)-[(R)-lipoyl]-L-lysyl-[protein] + NADH + H(+)</text>
        <dbReference type="Rhea" id="RHEA:15045"/>
        <dbReference type="Rhea" id="RHEA-COMP:10474"/>
        <dbReference type="Rhea" id="RHEA-COMP:10475"/>
        <dbReference type="ChEBI" id="CHEBI:15378"/>
        <dbReference type="ChEBI" id="CHEBI:57540"/>
        <dbReference type="ChEBI" id="CHEBI:57945"/>
        <dbReference type="ChEBI" id="CHEBI:83099"/>
        <dbReference type="ChEBI" id="CHEBI:83100"/>
        <dbReference type="EC" id="1.8.1.4"/>
    </reaction>
</comment>
<dbReference type="GO" id="GO:0004148">
    <property type="term" value="F:dihydrolipoyl dehydrogenase (NADH) activity"/>
    <property type="evidence" value="ECO:0007669"/>
    <property type="project" value="UniProtKB-EC"/>
</dbReference>
<evidence type="ECO:0000256" key="5">
    <source>
        <dbReference type="ARBA" id="ARBA00022827"/>
    </source>
</evidence>
<dbReference type="GO" id="GO:0050660">
    <property type="term" value="F:flavin adenine dinucleotide binding"/>
    <property type="evidence" value="ECO:0007669"/>
    <property type="project" value="InterPro"/>
</dbReference>
<dbReference type="InterPro" id="IPR012999">
    <property type="entry name" value="Pyr_OxRdtase_I_AS"/>
</dbReference>
<keyword evidence="8" id="KW-1015">Disulfide bond</keyword>
<name>A0A3B1E9F0_9GAMM</name>
<feature type="domain" description="Pyridine nucleotide-disulphide oxidoreductase dimerisation" evidence="15">
    <location>
        <begin position="349"/>
        <end position="458"/>
    </location>
</feature>
<dbReference type="NCBIfam" id="TIGR01350">
    <property type="entry name" value="lipoamide_DH"/>
    <property type="match status" value="1"/>
</dbReference>
<dbReference type="InterPro" id="IPR016156">
    <property type="entry name" value="FAD/NAD-linked_Rdtase_dimer_sf"/>
</dbReference>
<feature type="binding site" evidence="12">
    <location>
        <begin position="146"/>
        <end position="148"/>
    </location>
    <ligand>
        <name>FAD</name>
        <dbReference type="ChEBI" id="CHEBI:57692"/>
    </ligand>
</feature>
<dbReference type="Pfam" id="PF07992">
    <property type="entry name" value="Pyr_redox_2"/>
    <property type="match status" value="1"/>
</dbReference>